<dbReference type="InterPro" id="IPR004291">
    <property type="entry name" value="Transposase_IS66_central"/>
</dbReference>
<accession>A0ABS7TN64</accession>
<feature type="compositionally biased region" description="Acidic residues" evidence="2">
    <location>
        <begin position="91"/>
        <end position="107"/>
    </location>
</feature>
<gene>
    <name evidence="5" type="ORF">K7C98_09025</name>
    <name evidence="6" type="ORF">K7C98_10270</name>
</gene>
<dbReference type="PANTHER" id="PTHR33678">
    <property type="entry name" value="BLL1576 PROTEIN"/>
    <property type="match status" value="1"/>
</dbReference>
<evidence type="ECO:0000256" key="1">
    <source>
        <dbReference type="SAM" id="Coils"/>
    </source>
</evidence>
<dbReference type="EMBL" id="JAIRAU010000005">
    <property type="protein sequence ID" value="MBZ5709401.1"/>
    <property type="molecule type" value="Genomic_DNA"/>
</dbReference>
<comment type="caution">
    <text evidence="6">The sequence shown here is derived from an EMBL/GenBank/DDBJ whole genome shotgun (WGS) entry which is preliminary data.</text>
</comment>
<dbReference type="Proteomes" id="UP001139031">
    <property type="component" value="Unassembled WGS sequence"/>
</dbReference>
<protein>
    <submittedName>
        <fullName evidence="6">IS66 family transposase</fullName>
    </submittedName>
</protein>
<keyword evidence="7" id="KW-1185">Reference proteome</keyword>
<evidence type="ECO:0000313" key="5">
    <source>
        <dbReference type="EMBL" id="MBZ5709401.1"/>
    </source>
</evidence>
<evidence type="ECO:0000313" key="6">
    <source>
        <dbReference type="EMBL" id="MBZ5709647.1"/>
    </source>
</evidence>
<dbReference type="Pfam" id="PF13007">
    <property type="entry name" value="LZ_Tnp_IS66"/>
    <property type="match status" value="1"/>
</dbReference>
<evidence type="ECO:0000256" key="2">
    <source>
        <dbReference type="SAM" id="MobiDB-lite"/>
    </source>
</evidence>
<dbReference type="Pfam" id="PF03050">
    <property type="entry name" value="DDE_Tnp_IS66"/>
    <property type="match status" value="1"/>
</dbReference>
<organism evidence="6 7">
    <name type="scientific">Nannocystis pusilla</name>
    <dbReference type="NCBI Taxonomy" id="889268"/>
    <lineage>
        <taxon>Bacteria</taxon>
        <taxon>Pseudomonadati</taxon>
        <taxon>Myxococcota</taxon>
        <taxon>Polyangia</taxon>
        <taxon>Nannocystales</taxon>
        <taxon>Nannocystaceae</taxon>
        <taxon>Nannocystis</taxon>
    </lineage>
</organism>
<evidence type="ECO:0000313" key="7">
    <source>
        <dbReference type="Proteomes" id="UP001139031"/>
    </source>
</evidence>
<dbReference type="InterPro" id="IPR024463">
    <property type="entry name" value="Transposase_TnpC_homeodom"/>
</dbReference>
<dbReference type="EMBL" id="JAIRAU010000008">
    <property type="protein sequence ID" value="MBZ5709647.1"/>
    <property type="molecule type" value="Genomic_DNA"/>
</dbReference>
<keyword evidence="1" id="KW-0175">Coiled coil</keyword>
<name>A0ABS7TN64_9BACT</name>
<feature type="region of interest" description="Disordered" evidence="2">
    <location>
        <begin position="91"/>
        <end position="127"/>
    </location>
</feature>
<reference evidence="6" key="1">
    <citation type="submission" date="2021-08" db="EMBL/GenBank/DDBJ databases">
        <authorList>
            <person name="Stevens D.C."/>
        </authorList>
    </citation>
    <scope>NUCLEOTIDE SEQUENCE</scope>
    <source>
        <strain evidence="6">DSM 53165</strain>
    </source>
</reference>
<dbReference type="InterPro" id="IPR052344">
    <property type="entry name" value="Transposase-related"/>
</dbReference>
<sequence length="566" mass="63325">MTEAEAEQLRGELHALREALANATSDRERYRALYMQLLERCRLLERGIVVGQKAERDRGGDEAQLSMQLLGMLLSPDEAEAVAEDDGLDDALSDALDEDDGAGDGDGDTGPRDTCAPRRPRRGRRKLPEALPRVEIEVLPPEVLQEGLSSFRRIGEVVSEVVERRPASLVVARIVRPKFARKDDPAETIAEQLAQETAASPTVVIAPPPERPIERGLAGPGLLAHTIVQRWQDHMPSNRQEAIYAREGLVLSRQTICSWHQQLADLVEPLVEAMLADAFRSPYLCVDATGVLVQASEQCQRAHFWVLIAPGRHVLYRFSHKHDSEAVDRLLAGYEGYLVADAHSVYDHLYARGSVVEVACWSHCRRYFYKTLGTEPELARHALGLIRKLFKVEEKLADEARKKRESVRRKVSAPIVDAFFAWCDTQAEAALDGSPLAAALTYARNQRAALRRFLDDGRLPLDNNISERALRREAVGRKNWLFVGSDDGARANTVFVSLLASCQMHAIEPLSYLRDLLCLLPSWPRSRVLELAPVSWRETLQKPEAQQRLAANVFRRIALGEHPLPV</sequence>
<feature type="coiled-coil region" evidence="1">
    <location>
        <begin position="6"/>
        <end position="40"/>
    </location>
</feature>
<dbReference type="RefSeq" id="WP_224191172.1">
    <property type="nucleotide sequence ID" value="NZ_JAIRAU010000005.1"/>
</dbReference>
<feature type="domain" description="Transposase IS66 central" evidence="3">
    <location>
        <begin position="215"/>
        <end position="490"/>
    </location>
</feature>
<dbReference type="PANTHER" id="PTHR33678:SF1">
    <property type="entry name" value="BLL1576 PROTEIN"/>
    <property type="match status" value="1"/>
</dbReference>
<evidence type="ECO:0000259" key="4">
    <source>
        <dbReference type="Pfam" id="PF13007"/>
    </source>
</evidence>
<dbReference type="NCBIfam" id="NF033517">
    <property type="entry name" value="transpos_IS66"/>
    <property type="match status" value="1"/>
</dbReference>
<feature type="domain" description="Transposase TnpC homeodomain" evidence="4">
    <location>
        <begin position="51"/>
        <end position="136"/>
    </location>
</feature>
<proteinExistence type="predicted"/>
<evidence type="ECO:0000259" key="3">
    <source>
        <dbReference type="Pfam" id="PF03050"/>
    </source>
</evidence>